<dbReference type="OrthoDB" id="1422030at2"/>
<dbReference type="AlphaFoldDB" id="A0A2T6BWM3"/>
<reference evidence="7 8" key="1">
    <citation type="submission" date="2018-04" db="EMBL/GenBank/DDBJ databases">
        <title>Genomic Encyclopedia of Archaeal and Bacterial Type Strains, Phase II (KMG-II): from individual species to whole genera.</title>
        <authorList>
            <person name="Goeker M."/>
        </authorList>
    </citation>
    <scope>NUCLEOTIDE SEQUENCE [LARGE SCALE GENOMIC DNA]</scope>
    <source>
        <strain evidence="7 8">DSM 25731</strain>
    </source>
</reference>
<feature type="transmembrane region" description="Helical" evidence="6">
    <location>
        <begin position="422"/>
        <end position="440"/>
    </location>
</feature>
<sequence length="484" mass="56043">MNKLSKDVVVSIVFSFLNILFNFWLIKEAEYTLSVVHLGILMYIRRIAPTFSNILQLGTSQALVRFTSIEKDDIQKVKIYYTISTFVWVLVSVLLVILFWLFHDFLSLLFFPDSENSVAYLKITFIYISILHLSHFTLPYFLNLRKVITYNMIVLLIASLSILISFKFLGSSADVLTVLTYSLVILFTVLILTFMYVCFKIKLYILPSLYAIKKEGKRFIMYGLPRAFITFSDMFLLTVGAMLIQGEEEIVASFLIGIVLSRTILIVLQPISLLSAVISGHHNTEEAHKKVLNLIVGGTIYTTTITTILFYNWIDILLPFWLKNEDTIETVMYVFKILAIGIIPYTIFQSLKGIIDIKYFKPLNLYSLFIAVAGHIVFFYILNIWCNTLQSLSISLSISFIILGIFALYWNRKYLYSQSYFNLFYLLIFNLFVFVINFKIHDVYPSWIGFLISVTVSIILFLIFCLTIKSPFLKEALHVFNKRH</sequence>
<dbReference type="PANTHER" id="PTHR30250">
    <property type="entry name" value="PST FAMILY PREDICTED COLANIC ACID TRANSPORTER"/>
    <property type="match status" value="1"/>
</dbReference>
<feature type="transmembrane region" description="Helical" evidence="6">
    <location>
        <begin position="79"/>
        <end position="103"/>
    </location>
</feature>
<accession>A0A2T6BWM3</accession>
<evidence type="ECO:0000256" key="4">
    <source>
        <dbReference type="ARBA" id="ARBA00022989"/>
    </source>
</evidence>
<comment type="caution">
    <text evidence="7">The sequence shown here is derived from an EMBL/GenBank/DDBJ whole genome shotgun (WGS) entry which is preliminary data.</text>
</comment>
<keyword evidence="3 6" id="KW-0812">Transmembrane</keyword>
<dbReference type="Proteomes" id="UP000244090">
    <property type="component" value="Unassembled WGS sequence"/>
</dbReference>
<feature type="transmembrane region" description="Helical" evidence="6">
    <location>
        <begin position="331"/>
        <end position="351"/>
    </location>
</feature>
<gene>
    <name evidence="7" type="ORF">C8N46_10680</name>
</gene>
<keyword evidence="2" id="KW-1003">Cell membrane</keyword>
<evidence type="ECO:0000313" key="8">
    <source>
        <dbReference type="Proteomes" id="UP000244090"/>
    </source>
</evidence>
<comment type="subcellular location">
    <subcellularLocation>
        <location evidence="1">Cell membrane</location>
        <topology evidence="1">Multi-pass membrane protein</topology>
    </subcellularLocation>
</comment>
<organism evidence="7 8">
    <name type="scientific">Kordia periserrulae</name>
    <dbReference type="NCBI Taxonomy" id="701523"/>
    <lineage>
        <taxon>Bacteria</taxon>
        <taxon>Pseudomonadati</taxon>
        <taxon>Bacteroidota</taxon>
        <taxon>Flavobacteriia</taxon>
        <taxon>Flavobacteriales</taxon>
        <taxon>Flavobacteriaceae</taxon>
        <taxon>Kordia</taxon>
    </lineage>
</organism>
<keyword evidence="8" id="KW-1185">Reference proteome</keyword>
<feature type="transmembrane region" description="Helical" evidence="6">
    <location>
        <begin position="31"/>
        <end position="48"/>
    </location>
</feature>
<evidence type="ECO:0000256" key="3">
    <source>
        <dbReference type="ARBA" id="ARBA00022692"/>
    </source>
</evidence>
<feature type="transmembrane region" description="Helical" evidence="6">
    <location>
        <begin position="250"/>
        <end position="279"/>
    </location>
</feature>
<feature type="transmembrane region" description="Helical" evidence="6">
    <location>
        <begin position="149"/>
        <end position="169"/>
    </location>
</feature>
<dbReference type="GO" id="GO:0005886">
    <property type="term" value="C:plasma membrane"/>
    <property type="evidence" value="ECO:0007669"/>
    <property type="project" value="UniProtKB-SubCell"/>
</dbReference>
<evidence type="ECO:0000256" key="1">
    <source>
        <dbReference type="ARBA" id="ARBA00004651"/>
    </source>
</evidence>
<evidence type="ECO:0000256" key="5">
    <source>
        <dbReference type="ARBA" id="ARBA00023136"/>
    </source>
</evidence>
<name>A0A2T6BWM3_9FLAO</name>
<dbReference type="RefSeq" id="WP_108115382.1">
    <property type="nucleotide sequence ID" value="NZ_QBKT01000006.1"/>
</dbReference>
<feature type="transmembrane region" description="Helical" evidence="6">
    <location>
        <begin position="7"/>
        <end position="25"/>
    </location>
</feature>
<feature type="transmembrane region" description="Helical" evidence="6">
    <location>
        <begin position="363"/>
        <end position="385"/>
    </location>
</feature>
<proteinExistence type="predicted"/>
<dbReference type="InterPro" id="IPR050833">
    <property type="entry name" value="Poly_Biosynth_Transport"/>
</dbReference>
<feature type="transmembrane region" description="Helical" evidence="6">
    <location>
        <begin position="123"/>
        <end position="142"/>
    </location>
</feature>
<keyword evidence="5 6" id="KW-0472">Membrane</keyword>
<protein>
    <submittedName>
        <fullName evidence="7">Na+-driven multidrug efflux pump</fullName>
    </submittedName>
</protein>
<feature type="transmembrane region" description="Helical" evidence="6">
    <location>
        <begin position="446"/>
        <end position="468"/>
    </location>
</feature>
<dbReference type="PANTHER" id="PTHR30250:SF11">
    <property type="entry name" value="O-ANTIGEN TRANSPORTER-RELATED"/>
    <property type="match status" value="1"/>
</dbReference>
<feature type="transmembrane region" description="Helical" evidence="6">
    <location>
        <begin position="391"/>
        <end position="410"/>
    </location>
</feature>
<keyword evidence="4 6" id="KW-1133">Transmembrane helix</keyword>
<dbReference type="EMBL" id="QBKT01000006">
    <property type="protein sequence ID" value="PTX60436.1"/>
    <property type="molecule type" value="Genomic_DNA"/>
</dbReference>
<feature type="transmembrane region" description="Helical" evidence="6">
    <location>
        <begin position="291"/>
        <end position="311"/>
    </location>
</feature>
<feature type="transmembrane region" description="Helical" evidence="6">
    <location>
        <begin position="219"/>
        <end position="244"/>
    </location>
</feature>
<evidence type="ECO:0000256" key="2">
    <source>
        <dbReference type="ARBA" id="ARBA00022475"/>
    </source>
</evidence>
<evidence type="ECO:0000313" key="7">
    <source>
        <dbReference type="EMBL" id="PTX60436.1"/>
    </source>
</evidence>
<evidence type="ECO:0000256" key="6">
    <source>
        <dbReference type="SAM" id="Phobius"/>
    </source>
</evidence>
<feature type="transmembrane region" description="Helical" evidence="6">
    <location>
        <begin position="175"/>
        <end position="199"/>
    </location>
</feature>